<protein>
    <recommendedName>
        <fullName evidence="5">C1q domain-containing protein</fullName>
    </recommendedName>
</protein>
<comment type="subcellular location">
    <subcellularLocation>
        <location evidence="1">Secreted</location>
    </subcellularLocation>
</comment>
<evidence type="ECO:0000256" key="1">
    <source>
        <dbReference type="ARBA" id="ARBA00004613"/>
    </source>
</evidence>
<reference evidence="6" key="2">
    <citation type="submission" date="2025-09" db="UniProtKB">
        <authorList>
            <consortium name="Ensembl"/>
        </authorList>
    </citation>
    <scope>IDENTIFICATION</scope>
</reference>
<proteinExistence type="predicted"/>
<evidence type="ECO:0000259" key="5">
    <source>
        <dbReference type="PROSITE" id="PS50871"/>
    </source>
</evidence>
<reference evidence="6" key="1">
    <citation type="submission" date="2025-08" db="UniProtKB">
        <authorList>
            <consortium name="Ensembl"/>
        </authorList>
    </citation>
    <scope>IDENTIFICATION</scope>
</reference>
<organism evidence="6 7">
    <name type="scientific">Neogobius melanostomus</name>
    <name type="common">round goby</name>
    <dbReference type="NCBI Taxonomy" id="47308"/>
    <lineage>
        <taxon>Eukaryota</taxon>
        <taxon>Metazoa</taxon>
        <taxon>Chordata</taxon>
        <taxon>Craniata</taxon>
        <taxon>Vertebrata</taxon>
        <taxon>Euteleostomi</taxon>
        <taxon>Actinopterygii</taxon>
        <taxon>Neopterygii</taxon>
        <taxon>Teleostei</taxon>
        <taxon>Neoteleostei</taxon>
        <taxon>Acanthomorphata</taxon>
        <taxon>Gobiaria</taxon>
        <taxon>Gobiiformes</taxon>
        <taxon>Gobioidei</taxon>
        <taxon>Gobiidae</taxon>
        <taxon>Benthophilinae</taxon>
        <taxon>Neogobiini</taxon>
        <taxon>Neogobius</taxon>
    </lineage>
</organism>
<dbReference type="GO" id="GO:0005576">
    <property type="term" value="C:extracellular region"/>
    <property type="evidence" value="ECO:0007669"/>
    <property type="project" value="UniProtKB-SubCell"/>
</dbReference>
<dbReference type="PROSITE" id="PS50871">
    <property type="entry name" value="C1Q"/>
    <property type="match status" value="1"/>
</dbReference>
<feature type="coiled-coil region" evidence="4">
    <location>
        <begin position="34"/>
        <end position="117"/>
    </location>
</feature>
<dbReference type="PRINTS" id="PR00007">
    <property type="entry name" value="COMPLEMNTC1Q"/>
</dbReference>
<dbReference type="PANTHER" id="PTHR22923">
    <property type="entry name" value="CEREBELLIN-RELATED"/>
    <property type="match status" value="1"/>
</dbReference>
<evidence type="ECO:0000313" key="7">
    <source>
        <dbReference type="Proteomes" id="UP000694523"/>
    </source>
</evidence>
<dbReference type="SUPFAM" id="SSF49842">
    <property type="entry name" value="TNF-like"/>
    <property type="match status" value="1"/>
</dbReference>
<evidence type="ECO:0000313" key="6">
    <source>
        <dbReference type="Ensembl" id="ENSNMLP00000029967.1"/>
    </source>
</evidence>
<evidence type="ECO:0000256" key="2">
    <source>
        <dbReference type="ARBA" id="ARBA00022525"/>
    </source>
</evidence>
<dbReference type="Ensembl" id="ENSNMLT00000033423.1">
    <property type="protein sequence ID" value="ENSNMLP00000029967.1"/>
    <property type="gene ID" value="ENSNMLG00000018956.1"/>
</dbReference>
<dbReference type="AlphaFoldDB" id="A0A8C6U298"/>
<dbReference type="InterPro" id="IPR050822">
    <property type="entry name" value="Cerebellin_Synaptic_Org"/>
</dbReference>
<feature type="domain" description="C1q" evidence="5">
    <location>
        <begin position="136"/>
        <end position="271"/>
    </location>
</feature>
<keyword evidence="7" id="KW-1185">Reference proteome</keyword>
<dbReference type="InterPro" id="IPR001073">
    <property type="entry name" value="C1q_dom"/>
</dbReference>
<sequence>VRGVLMKSEQDDVEKTGNEEHGKQLTVCNTCAELKELRDMATEQRVVMQMLKEKLSEQAAELSATKNELQQQKYEQQTLKNDVQQLKSEKETLKNELKRVTSELETVRRENSALNSQITVFESRMMLVEKTLEDDAKRPKVAFSVGLTDSGAVGPFNVETTLVYKKVFYNLGGAYNPITGIFTAPTKGVYYLRFTAFDHRPNIVTGITMYHNQKSVLHAGTWPDRNAYYSNAIVLEMEEGDVVYMKIPKTYHLFDNANNSCTLTGFLLFPL</sequence>
<name>A0A8C6U298_9GOBI</name>
<evidence type="ECO:0000256" key="3">
    <source>
        <dbReference type="ARBA" id="ARBA00022729"/>
    </source>
</evidence>
<keyword evidence="2" id="KW-0964">Secreted</keyword>
<dbReference type="InterPro" id="IPR008983">
    <property type="entry name" value="Tumour_necrosis_fac-like_dom"/>
</dbReference>
<dbReference type="Proteomes" id="UP000694523">
    <property type="component" value="Unplaced"/>
</dbReference>
<keyword evidence="4" id="KW-0175">Coiled coil</keyword>
<dbReference type="Pfam" id="PF00386">
    <property type="entry name" value="C1q"/>
    <property type="match status" value="1"/>
</dbReference>
<dbReference type="Gene3D" id="2.60.120.40">
    <property type="match status" value="1"/>
</dbReference>
<dbReference type="SMART" id="SM00110">
    <property type="entry name" value="C1Q"/>
    <property type="match status" value="1"/>
</dbReference>
<dbReference type="PANTHER" id="PTHR22923:SF102">
    <property type="entry name" value="CEREBELLIN 13-RELATED"/>
    <property type="match status" value="1"/>
</dbReference>
<keyword evidence="3" id="KW-0732">Signal</keyword>
<accession>A0A8C6U298</accession>
<evidence type="ECO:0000256" key="4">
    <source>
        <dbReference type="SAM" id="Coils"/>
    </source>
</evidence>